<evidence type="ECO:0000256" key="8">
    <source>
        <dbReference type="SAM" id="SignalP"/>
    </source>
</evidence>
<keyword evidence="3 7" id="KW-0645">Protease</keyword>
<dbReference type="PROSITE" id="PS00135">
    <property type="entry name" value="TRYPSIN_SER"/>
    <property type="match status" value="1"/>
</dbReference>
<dbReference type="GO" id="GO:0005615">
    <property type="term" value="C:extracellular space"/>
    <property type="evidence" value="ECO:0007669"/>
    <property type="project" value="TreeGrafter"/>
</dbReference>
<evidence type="ECO:0000256" key="6">
    <source>
        <dbReference type="ARBA" id="ARBA00023157"/>
    </source>
</evidence>
<comment type="caution">
    <text evidence="10">The sequence shown here is derived from an EMBL/GenBank/DDBJ whole genome shotgun (WGS) entry which is preliminary data.</text>
</comment>
<dbReference type="InterPro" id="IPR001254">
    <property type="entry name" value="Trypsin_dom"/>
</dbReference>
<keyword evidence="2" id="KW-0964">Secreted</keyword>
<keyword evidence="5 7" id="KW-0720">Serine protease</keyword>
<dbReference type="Gene3D" id="2.40.10.10">
    <property type="entry name" value="Trypsin-like serine proteases"/>
    <property type="match status" value="1"/>
</dbReference>
<organism evidence="10 11">
    <name type="scientific">Vibrio tubiashii</name>
    <dbReference type="NCBI Taxonomy" id="29498"/>
    <lineage>
        <taxon>Bacteria</taxon>
        <taxon>Pseudomonadati</taxon>
        <taxon>Pseudomonadota</taxon>
        <taxon>Gammaproteobacteria</taxon>
        <taxon>Vibrionales</taxon>
        <taxon>Vibrionaceae</taxon>
        <taxon>Vibrio</taxon>
        <taxon>Vibrio oreintalis group</taxon>
    </lineage>
</organism>
<dbReference type="InterPro" id="IPR033116">
    <property type="entry name" value="TRYPSIN_SER"/>
</dbReference>
<evidence type="ECO:0000256" key="3">
    <source>
        <dbReference type="ARBA" id="ARBA00022670"/>
    </source>
</evidence>
<dbReference type="AlphaFoldDB" id="A0AAE5GSQ0"/>
<gene>
    <name evidence="10" type="ORF">F0237_17785</name>
</gene>
<evidence type="ECO:0000313" key="11">
    <source>
        <dbReference type="Proteomes" id="UP000572722"/>
    </source>
</evidence>
<dbReference type="PANTHER" id="PTHR24264:SF65">
    <property type="entry name" value="SRCR DOMAIN-CONTAINING PROTEIN"/>
    <property type="match status" value="1"/>
</dbReference>
<dbReference type="Gene3D" id="2.60.40.10">
    <property type="entry name" value="Immunoglobulins"/>
    <property type="match status" value="1"/>
</dbReference>
<dbReference type="PRINTS" id="PR00722">
    <property type="entry name" value="CHYMOTRYPSIN"/>
</dbReference>
<feature type="signal peptide" evidence="8">
    <location>
        <begin position="1"/>
        <end position="22"/>
    </location>
</feature>
<dbReference type="InterPro" id="IPR050127">
    <property type="entry name" value="Serine_Proteases_S1"/>
</dbReference>
<protein>
    <submittedName>
        <fullName evidence="10">Serine protease</fullName>
    </submittedName>
</protein>
<dbReference type="InterPro" id="IPR020008">
    <property type="entry name" value="GlyGly_CTERM"/>
</dbReference>
<evidence type="ECO:0000313" key="10">
    <source>
        <dbReference type="EMBL" id="NOI82523.1"/>
    </source>
</evidence>
<dbReference type="NCBIfam" id="TIGR03501">
    <property type="entry name" value="GlyGly_CTERM"/>
    <property type="match status" value="1"/>
</dbReference>
<dbReference type="GO" id="GO:0006508">
    <property type="term" value="P:proteolysis"/>
    <property type="evidence" value="ECO:0007669"/>
    <property type="project" value="UniProtKB-KW"/>
</dbReference>
<dbReference type="PANTHER" id="PTHR24264">
    <property type="entry name" value="TRYPSIN-RELATED"/>
    <property type="match status" value="1"/>
</dbReference>
<dbReference type="SMART" id="SM00020">
    <property type="entry name" value="Tryp_SPc"/>
    <property type="match status" value="1"/>
</dbReference>
<dbReference type="EMBL" id="VTXO01000008">
    <property type="protein sequence ID" value="NOI82523.1"/>
    <property type="molecule type" value="Genomic_DNA"/>
</dbReference>
<accession>A0AAE5GSQ0</accession>
<dbReference type="InterPro" id="IPR013783">
    <property type="entry name" value="Ig-like_fold"/>
</dbReference>
<dbReference type="PROSITE" id="PS00134">
    <property type="entry name" value="TRYPSIN_HIS"/>
    <property type="match status" value="1"/>
</dbReference>
<evidence type="ECO:0000259" key="9">
    <source>
        <dbReference type="PROSITE" id="PS50240"/>
    </source>
</evidence>
<dbReference type="InterPro" id="IPR009003">
    <property type="entry name" value="Peptidase_S1_PA"/>
</dbReference>
<evidence type="ECO:0000256" key="4">
    <source>
        <dbReference type="ARBA" id="ARBA00022801"/>
    </source>
</evidence>
<dbReference type="RefSeq" id="WP_171324125.1">
    <property type="nucleotide sequence ID" value="NZ_VTXO01000008.1"/>
</dbReference>
<sequence length="534" mass="57072">MSRWSIPLALSCSGLITAPALATEITPYIINGTNANQSDWPYITALVKKNQDAYTGQFCGGSFIGQRYILTAAHCVEDFAPDDIDVIVGINNLNSESSQGARISVNKVYIHPQFNASSLSNDIAVLELSRVVTSNEAIPVTLATSTTRNNTSDESILTVAGWGSTTPEYGNHTTPAQLQQLDVPLVNQTTCSNTFASVSSNPDSANFCAGTVDEGYDSCRGDSGGPIIVKSSGTQLGLVSFGKQRCGQQNTYGVYTNLSEYTGFISQHTSGISYDADFFAGYTPVGQNFTHTFRFTNYSPSPMTYSALILSGGSASYYDNTCYTKSTLATGESCGITISFTVSDYIEYSRAFKFYYKLNGTEYSVDAKVTVQGAQPTDGSLTQALSIPSVSAYSNNHPWQVYSGNMLRSAPITHSEKSTLILDGIAAGTYSFDVRLSTEASDQLFLYVNGESIGGVSGVRTFTHTVPLNKVSNRLKLEYVKDSSTDEGEDVVFLSNFRPGTPTPVANSASGGGGGGSLGWLSIGLLALVSRRRK</sequence>
<dbReference type="Proteomes" id="UP000572722">
    <property type="component" value="Unassembled WGS sequence"/>
</dbReference>
<dbReference type="PROSITE" id="PS50240">
    <property type="entry name" value="TRYPSIN_DOM"/>
    <property type="match status" value="1"/>
</dbReference>
<evidence type="ECO:0000256" key="1">
    <source>
        <dbReference type="ARBA" id="ARBA00004613"/>
    </source>
</evidence>
<dbReference type="GO" id="GO:0004252">
    <property type="term" value="F:serine-type endopeptidase activity"/>
    <property type="evidence" value="ECO:0007669"/>
    <property type="project" value="InterPro"/>
</dbReference>
<dbReference type="CDD" id="cd00190">
    <property type="entry name" value="Tryp_SPc"/>
    <property type="match status" value="1"/>
</dbReference>
<dbReference type="SUPFAM" id="SSF50494">
    <property type="entry name" value="Trypsin-like serine proteases"/>
    <property type="match status" value="1"/>
</dbReference>
<feature type="chain" id="PRO_5041983644" evidence="8">
    <location>
        <begin position="23"/>
        <end position="534"/>
    </location>
</feature>
<keyword evidence="6" id="KW-1015">Disulfide bond</keyword>
<evidence type="ECO:0000256" key="2">
    <source>
        <dbReference type="ARBA" id="ARBA00022525"/>
    </source>
</evidence>
<evidence type="ECO:0000256" key="7">
    <source>
        <dbReference type="RuleBase" id="RU363034"/>
    </source>
</evidence>
<keyword evidence="4 7" id="KW-0378">Hydrolase</keyword>
<evidence type="ECO:0000256" key="5">
    <source>
        <dbReference type="ARBA" id="ARBA00022825"/>
    </source>
</evidence>
<proteinExistence type="predicted"/>
<dbReference type="InterPro" id="IPR018114">
    <property type="entry name" value="TRYPSIN_HIS"/>
</dbReference>
<name>A0AAE5GSQ0_9VIBR</name>
<feature type="domain" description="Peptidase S1" evidence="9">
    <location>
        <begin position="29"/>
        <end position="270"/>
    </location>
</feature>
<comment type="subcellular location">
    <subcellularLocation>
        <location evidence="1">Secreted</location>
    </subcellularLocation>
</comment>
<dbReference type="Pfam" id="PF00089">
    <property type="entry name" value="Trypsin"/>
    <property type="match status" value="1"/>
</dbReference>
<dbReference type="InterPro" id="IPR043504">
    <property type="entry name" value="Peptidase_S1_PA_chymotrypsin"/>
</dbReference>
<dbReference type="FunFam" id="2.40.10.10:FF:000036">
    <property type="entry name" value="Trypsin beta"/>
    <property type="match status" value="1"/>
</dbReference>
<reference evidence="10 11" key="1">
    <citation type="submission" date="2019-08" db="EMBL/GenBank/DDBJ databases">
        <title>Draft genome sequencing and comparative genomics of hatchery-associated Vibrios.</title>
        <authorList>
            <person name="Kehlet-Delgado H."/>
            <person name="Mueller R.S."/>
        </authorList>
    </citation>
    <scope>NUCLEOTIDE SEQUENCE [LARGE SCALE GENOMIC DNA]</scope>
    <source>
        <strain evidence="10 11">01-65-5-1</strain>
    </source>
</reference>
<dbReference type="InterPro" id="IPR001314">
    <property type="entry name" value="Peptidase_S1A"/>
</dbReference>
<keyword evidence="8" id="KW-0732">Signal</keyword>